<evidence type="ECO:0008006" key="3">
    <source>
        <dbReference type="Google" id="ProtNLM"/>
    </source>
</evidence>
<dbReference type="PANTHER" id="PTHR35530:SF1">
    <property type="entry name" value="2-HYDROXYMUCONATE TAUTOMERASE"/>
    <property type="match status" value="1"/>
</dbReference>
<evidence type="ECO:0000313" key="1">
    <source>
        <dbReference type="EMBL" id="NEU74010.1"/>
    </source>
</evidence>
<gene>
    <name evidence="1" type="ORF">PI95_015960</name>
</gene>
<dbReference type="InterPro" id="IPR014347">
    <property type="entry name" value="Tautomerase/MIF_sf"/>
</dbReference>
<sequence length="131" mass="14654">MPLITLKANKIFSENIRGKLAESLSLITEKTLRKNKKLIVVCFEAADRQAQWYVGGAVKSDDEAIFELSIIVTKGTNTDEEKALWIAQAWKLVTEALGSAIHPNYISIQEIDGKSWGYNGLSQEQRKIQST</sequence>
<keyword evidence="2" id="KW-1185">Reference proteome</keyword>
<comment type="caution">
    <text evidence="1">The sequence shown here is derived from an EMBL/GenBank/DDBJ whole genome shotgun (WGS) entry which is preliminary data.</text>
</comment>
<dbReference type="SUPFAM" id="SSF55331">
    <property type="entry name" value="Tautomerase/MIF"/>
    <property type="match status" value="1"/>
</dbReference>
<protein>
    <recommendedName>
        <fullName evidence="3">4-oxalocrotonate tautomerase</fullName>
    </recommendedName>
</protein>
<dbReference type="Proteomes" id="UP000031549">
    <property type="component" value="Unassembled WGS sequence"/>
</dbReference>
<proteinExistence type="predicted"/>
<evidence type="ECO:0000313" key="2">
    <source>
        <dbReference type="Proteomes" id="UP000031549"/>
    </source>
</evidence>
<dbReference type="Gene3D" id="3.30.429.10">
    <property type="entry name" value="Macrophage Migration Inhibitory Factor"/>
    <property type="match status" value="1"/>
</dbReference>
<organism evidence="1 2">
    <name type="scientific">Hassallia byssoidea VB512170</name>
    <dbReference type="NCBI Taxonomy" id="1304833"/>
    <lineage>
        <taxon>Bacteria</taxon>
        <taxon>Bacillati</taxon>
        <taxon>Cyanobacteriota</taxon>
        <taxon>Cyanophyceae</taxon>
        <taxon>Nostocales</taxon>
        <taxon>Tolypothrichaceae</taxon>
        <taxon>Hassallia</taxon>
    </lineage>
</organism>
<dbReference type="AlphaFoldDB" id="A0A846HBR0"/>
<dbReference type="EMBL" id="JTCM02000033">
    <property type="protein sequence ID" value="NEU74010.1"/>
    <property type="molecule type" value="Genomic_DNA"/>
</dbReference>
<dbReference type="RefSeq" id="WP_052325241.1">
    <property type="nucleotide sequence ID" value="NZ_JTCM02000033.1"/>
</dbReference>
<name>A0A846HBR0_9CYAN</name>
<reference evidence="1 2" key="1">
    <citation type="journal article" date="2015" name="Genome Announc.">
        <title>Draft Genome Sequence of Cyanobacterium Hassallia byssoidea Strain VB512170, Isolated from Monuments in India.</title>
        <authorList>
            <person name="Singh D."/>
            <person name="Chandrababunaidu M.M."/>
            <person name="Panda A."/>
            <person name="Sen D."/>
            <person name="Bhattacharyya S."/>
            <person name="Adhikary S.P."/>
            <person name="Tripathy S."/>
        </authorList>
    </citation>
    <scope>NUCLEOTIDE SEQUENCE [LARGE SCALE GENOMIC DNA]</scope>
    <source>
        <strain evidence="1 2">VB512170</strain>
    </source>
</reference>
<dbReference type="PANTHER" id="PTHR35530">
    <property type="entry name" value="TAUTOMERASE-RELATED"/>
    <property type="match status" value="1"/>
</dbReference>
<accession>A0A846HBR0</accession>